<evidence type="ECO:0000259" key="8">
    <source>
        <dbReference type="Pfam" id="PF01569"/>
    </source>
</evidence>
<dbReference type="Pfam" id="PF01569">
    <property type="entry name" value="PAP2"/>
    <property type="match status" value="1"/>
</dbReference>
<name>A0A5P1FU43_ASPOF</name>
<feature type="transmembrane region" description="Helical" evidence="7">
    <location>
        <begin position="68"/>
        <end position="90"/>
    </location>
</feature>
<dbReference type="GO" id="GO:0016020">
    <property type="term" value="C:membrane"/>
    <property type="evidence" value="ECO:0007669"/>
    <property type="project" value="UniProtKB-SubCell"/>
</dbReference>
<gene>
    <name evidence="9" type="ORF">A4U43_C01F32480</name>
</gene>
<dbReference type="PANTHER" id="PTHR10165:SF203">
    <property type="entry name" value="LIPID PHOSPHATE PHOSPHATASE 3, CHLOROPLASTIC-RELATED"/>
    <property type="match status" value="1"/>
</dbReference>
<reference evidence="10" key="1">
    <citation type="journal article" date="2017" name="Nat. Commun.">
        <title>The asparagus genome sheds light on the origin and evolution of a young Y chromosome.</title>
        <authorList>
            <person name="Harkess A."/>
            <person name="Zhou J."/>
            <person name="Xu C."/>
            <person name="Bowers J.E."/>
            <person name="Van der Hulst R."/>
            <person name="Ayyampalayam S."/>
            <person name="Mercati F."/>
            <person name="Riccardi P."/>
            <person name="McKain M.R."/>
            <person name="Kakrana A."/>
            <person name="Tang H."/>
            <person name="Ray J."/>
            <person name="Groenendijk J."/>
            <person name="Arikit S."/>
            <person name="Mathioni S.M."/>
            <person name="Nakano M."/>
            <person name="Shan H."/>
            <person name="Telgmann-Rauber A."/>
            <person name="Kanno A."/>
            <person name="Yue Z."/>
            <person name="Chen H."/>
            <person name="Li W."/>
            <person name="Chen Y."/>
            <person name="Xu X."/>
            <person name="Zhang Y."/>
            <person name="Luo S."/>
            <person name="Chen H."/>
            <person name="Gao J."/>
            <person name="Mao Z."/>
            <person name="Pires J.C."/>
            <person name="Luo M."/>
            <person name="Kudrna D."/>
            <person name="Wing R.A."/>
            <person name="Meyers B.C."/>
            <person name="Yi K."/>
            <person name="Kong H."/>
            <person name="Lavrijsen P."/>
            <person name="Sunseri F."/>
            <person name="Falavigna A."/>
            <person name="Ye Y."/>
            <person name="Leebens-Mack J.H."/>
            <person name="Chen G."/>
        </authorList>
    </citation>
    <scope>NUCLEOTIDE SEQUENCE [LARGE SCALE GENOMIC DNA]</scope>
    <source>
        <strain evidence="10">cv. DH0086</strain>
    </source>
</reference>
<feature type="domain" description="Phosphatidic acid phosphatase type 2/haloperoxidase" evidence="8">
    <location>
        <begin position="103"/>
        <end position="172"/>
    </location>
</feature>
<dbReference type="GO" id="GO:0046839">
    <property type="term" value="P:phospholipid dephosphorylation"/>
    <property type="evidence" value="ECO:0007669"/>
    <property type="project" value="TreeGrafter"/>
</dbReference>
<dbReference type="PANTHER" id="PTHR10165">
    <property type="entry name" value="LIPID PHOSPHATE PHOSPHATASE"/>
    <property type="match status" value="1"/>
</dbReference>
<dbReference type="SUPFAM" id="SSF48317">
    <property type="entry name" value="Acid phosphatase/Vanadium-dependent haloperoxidase"/>
    <property type="match status" value="1"/>
</dbReference>
<keyword evidence="10" id="KW-1185">Reference proteome</keyword>
<feature type="region of interest" description="Disordered" evidence="6">
    <location>
        <begin position="190"/>
        <end position="226"/>
    </location>
</feature>
<keyword evidence="4 7" id="KW-1133">Transmembrane helix</keyword>
<evidence type="ECO:0000256" key="6">
    <source>
        <dbReference type="SAM" id="MobiDB-lite"/>
    </source>
</evidence>
<evidence type="ECO:0000256" key="4">
    <source>
        <dbReference type="ARBA" id="ARBA00022989"/>
    </source>
</evidence>
<dbReference type="AlphaFoldDB" id="A0A5P1FU43"/>
<keyword evidence="3 7" id="KW-0812">Transmembrane</keyword>
<dbReference type="Gramene" id="ONK81748">
    <property type="protein sequence ID" value="ONK81748"/>
    <property type="gene ID" value="A4U43_C01F32480"/>
</dbReference>
<dbReference type="Gene3D" id="1.20.144.10">
    <property type="entry name" value="Phosphatidic acid phosphatase type 2/haloperoxidase"/>
    <property type="match status" value="1"/>
</dbReference>
<dbReference type="EMBL" id="CM007381">
    <property type="protein sequence ID" value="ONK81748.1"/>
    <property type="molecule type" value="Genomic_DNA"/>
</dbReference>
<keyword evidence="5 7" id="KW-0472">Membrane</keyword>
<evidence type="ECO:0000256" key="1">
    <source>
        <dbReference type="ARBA" id="ARBA00004141"/>
    </source>
</evidence>
<dbReference type="Proteomes" id="UP000243459">
    <property type="component" value="Chromosome 1"/>
</dbReference>
<dbReference type="InterPro" id="IPR043216">
    <property type="entry name" value="PAP-like"/>
</dbReference>
<dbReference type="InterPro" id="IPR000326">
    <property type="entry name" value="PAP2/HPO"/>
</dbReference>
<comment type="subcellular location">
    <subcellularLocation>
        <location evidence="1">Membrane</location>
        <topology evidence="1">Multi-pass membrane protein</topology>
    </subcellularLocation>
</comment>
<feature type="transmembrane region" description="Helical" evidence="7">
    <location>
        <begin position="102"/>
        <end position="119"/>
    </location>
</feature>
<sequence length="354" mass="39934">MQSNERRMQSHTVQSHGFKLAKTHLHDWVILFLLLGLMIGLGVMAPFYRFVGKDMMSDLRYPHKSSTVPFWAVPVIAVLLPVAIFVAFYFRRRDVYDLHHAILGIFFSVLITGVLTNAIKDAVGRPRPDFFWRCFPDGKELYDRVTGRVICHGEKSLMNAGHKSFPSGHTSCWGPHAYFHMLESLRSAENQQSEQRTIAGPSGVNDDKANLDNGSSEARRNGANLPDLESGTVSNFNNLTLLQHRGDEKSGLFIKDDLKVFDTQIEVLLGIFNLYSFAALLTGPQYSSAIAKGGGRQLQTRRRERRSSLAKEEGAKLMLGEARMGECVEEGWACRQHCRHHRHQIQTSALHKSR</sequence>
<organism evidence="9 10">
    <name type="scientific">Asparagus officinalis</name>
    <name type="common">Garden asparagus</name>
    <dbReference type="NCBI Taxonomy" id="4686"/>
    <lineage>
        <taxon>Eukaryota</taxon>
        <taxon>Viridiplantae</taxon>
        <taxon>Streptophyta</taxon>
        <taxon>Embryophyta</taxon>
        <taxon>Tracheophyta</taxon>
        <taxon>Spermatophyta</taxon>
        <taxon>Magnoliopsida</taxon>
        <taxon>Liliopsida</taxon>
        <taxon>Asparagales</taxon>
        <taxon>Asparagaceae</taxon>
        <taxon>Asparagoideae</taxon>
        <taxon>Asparagus</taxon>
    </lineage>
</organism>
<dbReference type="InterPro" id="IPR036938">
    <property type="entry name" value="PAP2/HPO_sf"/>
</dbReference>
<evidence type="ECO:0000256" key="3">
    <source>
        <dbReference type="ARBA" id="ARBA00022692"/>
    </source>
</evidence>
<accession>A0A5P1FU43</accession>
<dbReference type="GO" id="GO:0008195">
    <property type="term" value="F:phosphatidate phosphatase activity"/>
    <property type="evidence" value="ECO:0007669"/>
    <property type="project" value="TreeGrafter"/>
</dbReference>
<evidence type="ECO:0000256" key="7">
    <source>
        <dbReference type="SAM" id="Phobius"/>
    </source>
</evidence>
<comment type="similarity">
    <text evidence="2">Belongs to the PA-phosphatase related phosphoesterase family.</text>
</comment>
<evidence type="ECO:0000313" key="9">
    <source>
        <dbReference type="EMBL" id="ONK81748.1"/>
    </source>
</evidence>
<proteinExistence type="inferred from homology"/>
<dbReference type="GO" id="GO:0006644">
    <property type="term" value="P:phospholipid metabolic process"/>
    <property type="evidence" value="ECO:0007669"/>
    <property type="project" value="InterPro"/>
</dbReference>
<protein>
    <recommendedName>
        <fullName evidence="8">Phosphatidic acid phosphatase type 2/haloperoxidase domain-containing protein</fullName>
    </recommendedName>
</protein>
<evidence type="ECO:0000256" key="2">
    <source>
        <dbReference type="ARBA" id="ARBA00008816"/>
    </source>
</evidence>
<evidence type="ECO:0000256" key="5">
    <source>
        <dbReference type="ARBA" id="ARBA00023136"/>
    </source>
</evidence>
<evidence type="ECO:0000313" key="10">
    <source>
        <dbReference type="Proteomes" id="UP000243459"/>
    </source>
</evidence>
<feature type="transmembrane region" description="Helical" evidence="7">
    <location>
        <begin position="28"/>
        <end position="48"/>
    </location>
</feature>